<sequence>MEGVITRDYRRVNFVVPVLFSPFEKQLTYDGSGAVWKGDAGLRIFGTGVTNGFGQASTFEMDLSCSVLNQCSIHWEDMIEEEKEGYGSE</sequence>
<keyword evidence="2" id="KW-1185">Reference proteome</keyword>
<dbReference type="EMBL" id="JBHFFA010000003">
    <property type="protein sequence ID" value="KAL2635241.1"/>
    <property type="molecule type" value="Genomic_DNA"/>
</dbReference>
<evidence type="ECO:0000313" key="2">
    <source>
        <dbReference type="Proteomes" id="UP001605036"/>
    </source>
</evidence>
<reference evidence="1 2" key="1">
    <citation type="submission" date="2024-09" db="EMBL/GenBank/DDBJ databases">
        <title>Chromosome-scale assembly of Riccia fluitans.</title>
        <authorList>
            <person name="Paukszto L."/>
            <person name="Sawicki J."/>
            <person name="Karawczyk K."/>
            <person name="Piernik-Szablinska J."/>
            <person name="Szczecinska M."/>
            <person name="Mazdziarz M."/>
        </authorList>
    </citation>
    <scope>NUCLEOTIDE SEQUENCE [LARGE SCALE GENOMIC DNA]</scope>
    <source>
        <strain evidence="1">Rf_01</strain>
        <tissue evidence="1">Aerial parts of the thallus</tissue>
    </source>
</reference>
<comment type="caution">
    <text evidence="1">The sequence shown here is derived from an EMBL/GenBank/DDBJ whole genome shotgun (WGS) entry which is preliminary data.</text>
</comment>
<gene>
    <name evidence="1" type="ORF">R1flu_006720</name>
</gene>
<dbReference type="Proteomes" id="UP001605036">
    <property type="component" value="Unassembled WGS sequence"/>
</dbReference>
<organism evidence="1 2">
    <name type="scientific">Riccia fluitans</name>
    <dbReference type="NCBI Taxonomy" id="41844"/>
    <lineage>
        <taxon>Eukaryota</taxon>
        <taxon>Viridiplantae</taxon>
        <taxon>Streptophyta</taxon>
        <taxon>Embryophyta</taxon>
        <taxon>Marchantiophyta</taxon>
        <taxon>Marchantiopsida</taxon>
        <taxon>Marchantiidae</taxon>
        <taxon>Marchantiales</taxon>
        <taxon>Ricciaceae</taxon>
        <taxon>Riccia</taxon>
    </lineage>
</organism>
<proteinExistence type="predicted"/>
<name>A0ABD1YXF7_9MARC</name>
<accession>A0ABD1YXF7</accession>
<protein>
    <submittedName>
        <fullName evidence="1">Uncharacterized protein</fullName>
    </submittedName>
</protein>
<dbReference type="AlphaFoldDB" id="A0ABD1YXF7"/>
<evidence type="ECO:0000313" key="1">
    <source>
        <dbReference type="EMBL" id="KAL2635241.1"/>
    </source>
</evidence>